<keyword evidence="3 5" id="KW-0378">Hydrolase</keyword>
<dbReference type="AlphaFoldDB" id="A0A937G1G7"/>
<keyword evidence="2 5" id="KW-0227">DNA damage</keyword>
<sequence>MKLDKSFFQRESVTTVARELLGKTLYTNFDEQLTAGIVVETEAYSYTEKACHAYNNRRTARTETLFERGGTCYVYLCYGIHKLFNIVTNREGTAEAVLIRAVEPIKGMETMLYRRGRDKGGVALTSGPGKLSQALGITLKHDKLSLFDNDIWLEDSGFDAGAIDESPRIGVAYAQEDALLPWRFTIKNNPWVSKGNNTYKILCSK</sequence>
<comment type="similarity">
    <text evidence="1 5">Belongs to the DNA glycosylase MPG family.</text>
</comment>
<evidence type="ECO:0000256" key="3">
    <source>
        <dbReference type="ARBA" id="ARBA00022801"/>
    </source>
</evidence>
<dbReference type="RefSeq" id="WP_202858464.1">
    <property type="nucleotide sequence ID" value="NZ_JAEUGD010000066.1"/>
</dbReference>
<evidence type="ECO:0000256" key="2">
    <source>
        <dbReference type="ARBA" id="ARBA00022763"/>
    </source>
</evidence>
<dbReference type="InterPro" id="IPR011034">
    <property type="entry name" value="Formyl_transferase-like_C_sf"/>
</dbReference>
<evidence type="ECO:0000313" key="7">
    <source>
        <dbReference type="Proteomes" id="UP000614216"/>
    </source>
</evidence>
<dbReference type="Pfam" id="PF02245">
    <property type="entry name" value="Pur_DNA_glyco"/>
    <property type="match status" value="1"/>
</dbReference>
<dbReference type="GO" id="GO:0003905">
    <property type="term" value="F:alkylbase DNA N-glycosylase activity"/>
    <property type="evidence" value="ECO:0007669"/>
    <property type="project" value="InterPro"/>
</dbReference>
<dbReference type="NCBIfam" id="TIGR00567">
    <property type="entry name" value="3mg"/>
    <property type="match status" value="1"/>
</dbReference>
<reference evidence="6" key="1">
    <citation type="submission" date="2021-01" db="EMBL/GenBank/DDBJ databases">
        <title>Fulvivirga kasyanovii gen. nov., sp nov., a novel member of the phylum Bacteroidetes isolated from seawater in a mussel farm.</title>
        <authorList>
            <person name="Zhao L.-H."/>
            <person name="Wang Z.-J."/>
        </authorList>
    </citation>
    <scope>NUCLEOTIDE SEQUENCE</scope>
    <source>
        <strain evidence="6">29W222</strain>
    </source>
</reference>
<dbReference type="EMBL" id="JAEUGD010000066">
    <property type="protein sequence ID" value="MBL6448927.1"/>
    <property type="molecule type" value="Genomic_DNA"/>
</dbReference>
<dbReference type="FunFam" id="3.10.300.10:FF:000001">
    <property type="entry name" value="Putative 3-methyladenine DNA glycosylase"/>
    <property type="match status" value="1"/>
</dbReference>
<dbReference type="PANTHER" id="PTHR10429:SF0">
    <property type="entry name" value="DNA-3-METHYLADENINE GLYCOSYLASE"/>
    <property type="match status" value="1"/>
</dbReference>
<evidence type="ECO:0000256" key="5">
    <source>
        <dbReference type="HAMAP-Rule" id="MF_00527"/>
    </source>
</evidence>
<dbReference type="Gene3D" id="3.10.300.10">
    <property type="entry name" value="Methylpurine-DNA glycosylase (MPG)"/>
    <property type="match status" value="1"/>
</dbReference>
<dbReference type="PANTHER" id="PTHR10429">
    <property type="entry name" value="DNA-3-METHYLADENINE GLYCOSYLASE"/>
    <property type="match status" value="1"/>
</dbReference>
<protein>
    <recommendedName>
        <fullName evidence="5">Putative 3-methyladenine DNA glycosylase</fullName>
        <ecNumber evidence="5">3.2.2.-</ecNumber>
    </recommendedName>
</protein>
<evidence type="ECO:0000313" key="6">
    <source>
        <dbReference type="EMBL" id="MBL6448927.1"/>
    </source>
</evidence>
<evidence type="ECO:0000256" key="1">
    <source>
        <dbReference type="ARBA" id="ARBA00009232"/>
    </source>
</evidence>
<gene>
    <name evidence="6" type="ORF">JMN32_21625</name>
</gene>
<dbReference type="SUPFAM" id="SSF50486">
    <property type="entry name" value="FMT C-terminal domain-like"/>
    <property type="match status" value="1"/>
</dbReference>
<organism evidence="6 7">
    <name type="scientific">Fulvivirga marina</name>
    <dbReference type="NCBI Taxonomy" id="2494733"/>
    <lineage>
        <taxon>Bacteria</taxon>
        <taxon>Pseudomonadati</taxon>
        <taxon>Bacteroidota</taxon>
        <taxon>Cytophagia</taxon>
        <taxon>Cytophagales</taxon>
        <taxon>Fulvivirgaceae</taxon>
        <taxon>Fulvivirga</taxon>
    </lineage>
</organism>
<keyword evidence="7" id="KW-1185">Reference proteome</keyword>
<comment type="caution">
    <text evidence="6">The sequence shown here is derived from an EMBL/GenBank/DDBJ whole genome shotgun (WGS) entry which is preliminary data.</text>
</comment>
<dbReference type="HAMAP" id="MF_00527">
    <property type="entry name" value="3MGH"/>
    <property type="match status" value="1"/>
</dbReference>
<dbReference type="InterPro" id="IPR036995">
    <property type="entry name" value="MPG_sf"/>
</dbReference>
<keyword evidence="4 5" id="KW-0234">DNA repair</keyword>
<name>A0A937G1G7_9BACT</name>
<proteinExistence type="inferred from homology"/>
<dbReference type="InterPro" id="IPR003180">
    <property type="entry name" value="MPG"/>
</dbReference>
<evidence type="ECO:0000256" key="4">
    <source>
        <dbReference type="ARBA" id="ARBA00023204"/>
    </source>
</evidence>
<dbReference type="GO" id="GO:0006284">
    <property type="term" value="P:base-excision repair"/>
    <property type="evidence" value="ECO:0007669"/>
    <property type="project" value="InterPro"/>
</dbReference>
<accession>A0A937G1G7</accession>
<dbReference type="CDD" id="cd00540">
    <property type="entry name" value="AAG"/>
    <property type="match status" value="1"/>
</dbReference>
<dbReference type="GO" id="GO:0003677">
    <property type="term" value="F:DNA binding"/>
    <property type="evidence" value="ECO:0007669"/>
    <property type="project" value="InterPro"/>
</dbReference>
<dbReference type="EC" id="3.2.2.-" evidence="5"/>
<dbReference type="Proteomes" id="UP000614216">
    <property type="component" value="Unassembled WGS sequence"/>
</dbReference>